<evidence type="ECO:0000256" key="7">
    <source>
        <dbReference type="SAM" id="MobiDB-lite"/>
    </source>
</evidence>
<dbReference type="Gene3D" id="3.40.640.10">
    <property type="entry name" value="Type I PLP-dependent aspartate aminotransferase-like (Major domain)"/>
    <property type="match status" value="1"/>
</dbReference>
<proteinExistence type="inferred from homology"/>
<dbReference type="InterPro" id="IPR010977">
    <property type="entry name" value="Aromatic_deC"/>
</dbReference>
<comment type="caution">
    <text evidence="8">The sequence shown here is derived from an EMBL/GenBank/DDBJ whole genome shotgun (WGS) entry which is preliminary data.</text>
</comment>
<accession>A0ABP7B082</accession>
<dbReference type="Gene3D" id="3.90.1150.170">
    <property type="match status" value="1"/>
</dbReference>
<dbReference type="InterPro" id="IPR015422">
    <property type="entry name" value="PyrdxlP-dep_Trfase_small"/>
</dbReference>
<evidence type="ECO:0000256" key="4">
    <source>
        <dbReference type="ARBA" id="ARBA00022898"/>
    </source>
</evidence>
<keyword evidence="5 6" id="KW-0456">Lyase</keyword>
<dbReference type="PANTHER" id="PTHR11999:SF70">
    <property type="entry name" value="MIP05841P"/>
    <property type="match status" value="1"/>
</dbReference>
<comment type="cofactor">
    <cofactor evidence="1 6">
        <name>pyridoxal 5'-phosphate</name>
        <dbReference type="ChEBI" id="CHEBI:597326"/>
    </cofactor>
</comment>
<sequence length="482" mass="51645">MPDMANLDVNRPEMAELGRQAVEVLADWLEALEESPASDYTSPAGLAERVRRPPGDDPGDFGELVATFLEAAGQGVNTAGPGYLAYFPAGGLYSAALAELLANAANRYTGLAQTAPALVGMEHGVLTWLCERFGLPRGAAGITTTGGSVATLSAVLAARHDRLGEDLSGGTLYVTGHTHHCVAKAARVCGLPAKNVRQVPATDGLRMDVRAAAELIAADRAAGLRPFLLAGTAGTTGTGTIDPLPELAGLARREGLWFHVDAAYGGGFQLTRRGRARLAGIEHADSIALDPHKSLFLPYGTGVLLVRDPALLHAAHAADGDYLQDLNPLDDLPDYANLGVELTREFRGLRLWLPLHLHGVRAFERELDEKLDLAALVHRELAADPRFEVPWEPDLTVVMFRLRDEGGGDGDEGEGGDELNRRLLHEINATRRVYLSSTTVGGRFYLRLCVLSFRTHAHHVRRALRIVRESAGRLADGCLADG</sequence>
<evidence type="ECO:0000313" key="8">
    <source>
        <dbReference type="EMBL" id="GAA3644292.1"/>
    </source>
</evidence>
<dbReference type="InterPro" id="IPR015421">
    <property type="entry name" value="PyrdxlP-dep_Trfase_major"/>
</dbReference>
<keyword evidence="8" id="KW-0808">Transferase</keyword>
<evidence type="ECO:0000256" key="5">
    <source>
        <dbReference type="ARBA" id="ARBA00023239"/>
    </source>
</evidence>
<keyword evidence="8" id="KW-0032">Aminotransferase</keyword>
<evidence type="ECO:0000256" key="1">
    <source>
        <dbReference type="ARBA" id="ARBA00001933"/>
    </source>
</evidence>
<dbReference type="Gene3D" id="3.90.1150.10">
    <property type="entry name" value="Aspartate Aminotransferase, domain 1"/>
    <property type="match status" value="1"/>
</dbReference>
<protein>
    <submittedName>
        <fullName evidence="8">Aminotransferase class I/II-fold pyridoxal phosphate-dependent enzyme</fullName>
    </submittedName>
</protein>
<dbReference type="Pfam" id="PF00282">
    <property type="entry name" value="Pyridoxal_deC"/>
    <property type="match status" value="1"/>
</dbReference>
<reference evidence="9" key="1">
    <citation type="journal article" date="2019" name="Int. J. Syst. Evol. Microbiol.">
        <title>The Global Catalogue of Microorganisms (GCM) 10K type strain sequencing project: providing services to taxonomists for standard genome sequencing and annotation.</title>
        <authorList>
            <consortium name="The Broad Institute Genomics Platform"/>
            <consortium name="The Broad Institute Genome Sequencing Center for Infectious Disease"/>
            <person name="Wu L."/>
            <person name="Ma J."/>
        </authorList>
    </citation>
    <scope>NUCLEOTIDE SEQUENCE [LARGE SCALE GENOMIC DNA]</scope>
    <source>
        <strain evidence="9">JCM 16904</strain>
    </source>
</reference>
<evidence type="ECO:0000313" key="9">
    <source>
        <dbReference type="Proteomes" id="UP001500902"/>
    </source>
</evidence>
<evidence type="ECO:0000256" key="3">
    <source>
        <dbReference type="ARBA" id="ARBA00022793"/>
    </source>
</evidence>
<keyword evidence="9" id="KW-1185">Reference proteome</keyword>
<comment type="similarity">
    <text evidence="2 6">Belongs to the group II decarboxylase family.</text>
</comment>
<name>A0ABP7B082_9ACTN</name>
<dbReference type="PANTHER" id="PTHR11999">
    <property type="entry name" value="GROUP II PYRIDOXAL-5-PHOSPHATE DECARBOXYLASE"/>
    <property type="match status" value="1"/>
</dbReference>
<feature type="region of interest" description="Disordered" evidence="7">
    <location>
        <begin position="36"/>
        <end position="57"/>
    </location>
</feature>
<dbReference type="GO" id="GO:0008483">
    <property type="term" value="F:transaminase activity"/>
    <property type="evidence" value="ECO:0007669"/>
    <property type="project" value="UniProtKB-KW"/>
</dbReference>
<dbReference type="InterPro" id="IPR002129">
    <property type="entry name" value="PyrdxlP-dep_de-COase"/>
</dbReference>
<keyword evidence="4 6" id="KW-0663">Pyridoxal phosphate</keyword>
<dbReference type="Proteomes" id="UP001500902">
    <property type="component" value="Unassembled WGS sequence"/>
</dbReference>
<evidence type="ECO:0000256" key="2">
    <source>
        <dbReference type="ARBA" id="ARBA00009533"/>
    </source>
</evidence>
<dbReference type="PRINTS" id="PR00800">
    <property type="entry name" value="YHDCRBOXLASE"/>
</dbReference>
<organism evidence="8 9">
    <name type="scientific">Nonomuraea antimicrobica</name>
    <dbReference type="NCBI Taxonomy" id="561173"/>
    <lineage>
        <taxon>Bacteria</taxon>
        <taxon>Bacillati</taxon>
        <taxon>Actinomycetota</taxon>
        <taxon>Actinomycetes</taxon>
        <taxon>Streptosporangiales</taxon>
        <taxon>Streptosporangiaceae</taxon>
        <taxon>Nonomuraea</taxon>
    </lineage>
</organism>
<gene>
    <name evidence="8" type="ORF">GCM10022224_003500</name>
</gene>
<dbReference type="InterPro" id="IPR015424">
    <property type="entry name" value="PyrdxlP-dep_Trfase"/>
</dbReference>
<evidence type="ECO:0000256" key="6">
    <source>
        <dbReference type="RuleBase" id="RU000382"/>
    </source>
</evidence>
<dbReference type="EMBL" id="BAAAZP010000005">
    <property type="protein sequence ID" value="GAA3644292.1"/>
    <property type="molecule type" value="Genomic_DNA"/>
</dbReference>
<dbReference type="SUPFAM" id="SSF53383">
    <property type="entry name" value="PLP-dependent transferases"/>
    <property type="match status" value="1"/>
</dbReference>
<keyword evidence="3" id="KW-0210">Decarboxylase</keyword>